<protein>
    <submittedName>
        <fullName evidence="2">Uncharacterized protein</fullName>
    </submittedName>
</protein>
<proteinExistence type="predicted"/>
<evidence type="ECO:0000313" key="3">
    <source>
        <dbReference type="Proteomes" id="UP000033633"/>
    </source>
</evidence>
<feature type="region of interest" description="Disordered" evidence="1">
    <location>
        <begin position="64"/>
        <end position="98"/>
    </location>
</feature>
<evidence type="ECO:0000313" key="2">
    <source>
        <dbReference type="EMBL" id="KKC99377.1"/>
    </source>
</evidence>
<organism evidence="2 3">
    <name type="scientific">Photobacterium halotolerans</name>
    <dbReference type="NCBI Taxonomy" id="265726"/>
    <lineage>
        <taxon>Bacteria</taxon>
        <taxon>Pseudomonadati</taxon>
        <taxon>Pseudomonadota</taxon>
        <taxon>Gammaproteobacteria</taxon>
        <taxon>Vibrionales</taxon>
        <taxon>Vibrionaceae</taxon>
        <taxon>Photobacterium</taxon>
    </lineage>
</organism>
<sequence length="98" mass="10787">MKWNSVMLSALVVSGVFVASVQSEGLLMSYDEYMERCTETYGSDRTTISVCENQYLTMYAKEEEVTAQAETQVPDTAPASDSSVPQSSVPETDTEQPE</sequence>
<dbReference type="Proteomes" id="UP000033633">
    <property type="component" value="Unassembled WGS sequence"/>
</dbReference>
<dbReference type="EMBL" id="JWYV01000011">
    <property type="protein sequence ID" value="KKC99377.1"/>
    <property type="molecule type" value="Genomic_DNA"/>
</dbReference>
<comment type="caution">
    <text evidence="2">The sequence shown here is derived from an EMBL/GenBank/DDBJ whole genome shotgun (WGS) entry which is preliminary data.</text>
</comment>
<evidence type="ECO:0000256" key="1">
    <source>
        <dbReference type="SAM" id="MobiDB-lite"/>
    </source>
</evidence>
<name>A0A0F5VBB1_9GAMM</name>
<dbReference type="PATRIC" id="fig|265726.11.peg.926"/>
<reference evidence="2 3" key="1">
    <citation type="submission" date="2014-12" db="EMBL/GenBank/DDBJ databases">
        <title>Mercury Reductase activity and rhizosphere competence traits in the genome of root associated Photobacterium halotolerans MELD1.</title>
        <authorList>
            <person name="Mathew D.C."/>
            <person name="Huang C.-C."/>
        </authorList>
    </citation>
    <scope>NUCLEOTIDE SEQUENCE [LARGE SCALE GENOMIC DNA]</scope>
    <source>
        <strain evidence="2 3">MELD1</strain>
    </source>
</reference>
<feature type="compositionally biased region" description="Polar residues" evidence="1">
    <location>
        <begin position="68"/>
        <end position="91"/>
    </location>
</feature>
<dbReference type="AlphaFoldDB" id="A0A0F5VBB1"/>
<accession>A0A0F5VBB1</accession>
<gene>
    <name evidence="2" type="ORF">KY46_13475</name>
</gene>
<dbReference type="RefSeq" id="WP_046221156.1">
    <property type="nucleotide sequence ID" value="NZ_JWYV01000011.1"/>
</dbReference>
<dbReference type="OrthoDB" id="5828819at2"/>
<keyword evidence="3" id="KW-1185">Reference proteome</keyword>